<dbReference type="InterPro" id="IPR002941">
    <property type="entry name" value="DNA_methylase_N4/N6"/>
</dbReference>
<dbReference type="PANTHER" id="PTHR13370">
    <property type="entry name" value="RNA METHYLASE-RELATED"/>
    <property type="match status" value="1"/>
</dbReference>
<evidence type="ECO:0000259" key="4">
    <source>
        <dbReference type="Pfam" id="PF01555"/>
    </source>
</evidence>
<dbReference type="InterPro" id="IPR029063">
    <property type="entry name" value="SAM-dependent_MTases_sf"/>
</dbReference>
<organism evidence="6 7">
    <name type="scientific">Deinococcus radiotolerans</name>
    <dbReference type="NCBI Taxonomy" id="1309407"/>
    <lineage>
        <taxon>Bacteria</taxon>
        <taxon>Thermotogati</taxon>
        <taxon>Deinococcota</taxon>
        <taxon>Deinococci</taxon>
        <taxon>Deinococcales</taxon>
        <taxon>Deinococcaceae</taxon>
        <taxon>Deinococcus</taxon>
    </lineage>
</organism>
<protein>
    <recommendedName>
        <fullName evidence="3">Methyltransferase</fullName>
        <ecNumber evidence="3">2.1.1.-</ecNumber>
    </recommendedName>
</protein>
<dbReference type="Pfam" id="PF04471">
    <property type="entry name" value="Mrr_cat"/>
    <property type="match status" value="1"/>
</dbReference>
<reference evidence="7" key="1">
    <citation type="journal article" date="2019" name="Int. J. Syst. Evol. Microbiol.">
        <title>The Global Catalogue of Microorganisms (GCM) 10K type strain sequencing project: providing services to taxonomists for standard genome sequencing and annotation.</title>
        <authorList>
            <consortium name="The Broad Institute Genomics Platform"/>
            <consortium name="The Broad Institute Genome Sequencing Center for Infectious Disease"/>
            <person name="Wu L."/>
            <person name="Ma J."/>
        </authorList>
    </citation>
    <scope>NUCLEOTIDE SEQUENCE [LARGE SCALE GENOMIC DNA]</scope>
    <source>
        <strain evidence="7">JCM 19173</strain>
    </source>
</reference>
<proteinExistence type="inferred from homology"/>
<accession>A0ABQ2FLW8</accession>
<sequence>MERYDRDGLLYFPNDPGGRLRLKRYLDESLGEKIQSLWDDIPPLSAHALERLGYPTQKPVSLLERILSASSNPGDVVLDPFCGCGTTISAAEKLGRQWIGIDSTHLSVGLIKARLKRDFDLLPKQDYQEHGTPSDLAAAQYFAEQDPFQFQFWIVGEIGAQAFGGMGDSRKGKKGGDTGIDGQLFFRTPDGVKIERAIVSVKAGRNLNPAMVRDLRGTVEREKAAIGVLLLAHEPTRGMLQEAASAGVYSWGGRVYPKLQLLTVAQLLAGQQPDLPRGVVNVSLEQKPAKALTGKRAKDKGASPLFAP</sequence>
<dbReference type="PRINTS" id="PR00508">
    <property type="entry name" value="S21N4MTFRASE"/>
</dbReference>
<evidence type="ECO:0000256" key="1">
    <source>
        <dbReference type="ARBA" id="ARBA00022603"/>
    </source>
</evidence>
<feature type="domain" description="Restriction endonuclease type IV Mrr" evidence="5">
    <location>
        <begin position="165"/>
        <end position="246"/>
    </location>
</feature>
<comment type="similarity">
    <text evidence="3">Belongs to the N(4)/N(6)-methyltransferase family.</text>
</comment>
<evidence type="ECO:0000313" key="7">
    <source>
        <dbReference type="Proteomes" id="UP000604341"/>
    </source>
</evidence>
<dbReference type="SUPFAM" id="SSF53335">
    <property type="entry name" value="S-adenosyl-L-methionine-dependent methyltransferases"/>
    <property type="match status" value="1"/>
</dbReference>
<gene>
    <name evidence="6" type="ORF">GCM10010844_25190</name>
</gene>
<evidence type="ECO:0000259" key="5">
    <source>
        <dbReference type="Pfam" id="PF04471"/>
    </source>
</evidence>
<evidence type="ECO:0000313" key="6">
    <source>
        <dbReference type="EMBL" id="GGL05388.1"/>
    </source>
</evidence>
<dbReference type="PANTHER" id="PTHR13370:SF3">
    <property type="entry name" value="TRNA (GUANINE(10)-N2)-METHYLTRANSFERASE HOMOLOG"/>
    <property type="match status" value="1"/>
</dbReference>
<dbReference type="Gene3D" id="3.40.50.150">
    <property type="entry name" value="Vaccinia Virus protein VP39"/>
    <property type="match status" value="1"/>
</dbReference>
<keyword evidence="2" id="KW-0808">Transferase</keyword>
<evidence type="ECO:0000256" key="3">
    <source>
        <dbReference type="RuleBase" id="RU362026"/>
    </source>
</evidence>
<dbReference type="EMBL" id="BMPE01000007">
    <property type="protein sequence ID" value="GGL05388.1"/>
    <property type="molecule type" value="Genomic_DNA"/>
</dbReference>
<dbReference type="InterPro" id="IPR001091">
    <property type="entry name" value="RM_Methyltransferase"/>
</dbReference>
<comment type="caution">
    <text evidence="6">The sequence shown here is derived from an EMBL/GenBank/DDBJ whole genome shotgun (WGS) entry which is preliminary data.</text>
</comment>
<evidence type="ECO:0000256" key="2">
    <source>
        <dbReference type="ARBA" id="ARBA00022679"/>
    </source>
</evidence>
<dbReference type="Pfam" id="PF01555">
    <property type="entry name" value="N6_N4_Mtase"/>
    <property type="match status" value="1"/>
</dbReference>
<keyword evidence="1" id="KW-0489">Methyltransferase</keyword>
<feature type="domain" description="DNA methylase N-4/N-6" evidence="4">
    <location>
        <begin position="28"/>
        <end position="103"/>
    </location>
</feature>
<keyword evidence="7" id="KW-1185">Reference proteome</keyword>
<dbReference type="EC" id="2.1.1.-" evidence="3"/>
<dbReference type="Proteomes" id="UP000604341">
    <property type="component" value="Unassembled WGS sequence"/>
</dbReference>
<dbReference type="InterPro" id="IPR007560">
    <property type="entry name" value="Restrct_endonuc_IV_Mrr"/>
</dbReference>
<name>A0ABQ2FLW8_9DEIO</name>